<feature type="domain" description="MRNA cap 0 methyltransferase" evidence="13">
    <location>
        <begin position="187"/>
        <end position="473"/>
    </location>
</feature>
<dbReference type="GO" id="GO:0003723">
    <property type="term" value="F:RNA binding"/>
    <property type="evidence" value="ECO:0007669"/>
    <property type="project" value="UniProtKB-KW"/>
</dbReference>
<feature type="region of interest" description="Disordered" evidence="12">
    <location>
        <begin position="64"/>
        <end position="93"/>
    </location>
</feature>
<keyword evidence="7" id="KW-0507">mRNA processing</keyword>
<dbReference type="SUPFAM" id="SSF53335">
    <property type="entry name" value="S-adenosyl-L-methionine-dependent methyltransferases"/>
    <property type="match status" value="1"/>
</dbReference>
<organism evidence="14 15">
    <name type="scientific">Lentinula lateritia</name>
    <dbReference type="NCBI Taxonomy" id="40482"/>
    <lineage>
        <taxon>Eukaryota</taxon>
        <taxon>Fungi</taxon>
        <taxon>Dikarya</taxon>
        <taxon>Basidiomycota</taxon>
        <taxon>Agaricomycotina</taxon>
        <taxon>Agaricomycetes</taxon>
        <taxon>Agaricomycetidae</taxon>
        <taxon>Agaricales</taxon>
        <taxon>Marasmiineae</taxon>
        <taxon>Omphalotaceae</taxon>
        <taxon>Lentinula</taxon>
    </lineage>
</organism>
<dbReference type="CDD" id="cd02440">
    <property type="entry name" value="AdoMet_MTases"/>
    <property type="match status" value="1"/>
</dbReference>
<gene>
    <name evidence="14" type="ORF">C8J55DRAFT_66865</name>
</gene>
<name>A0A9W9DPQ4_9AGAR</name>
<comment type="catalytic activity">
    <reaction evidence="10">
        <text>a 5'-end (5'-triphosphoguanosine)-ribonucleoside in mRNA + S-adenosyl-L-methionine = a 5'-end (N(7)-methyl 5'-triphosphoguanosine)-ribonucleoside in mRNA + S-adenosyl-L-homocysteine</text>
        <dbReference type="Rhea" id="RHEA:67008"/>
        <dbReference type="Rhea" id="RHEA-COMP:17166"/>
        <dbReference type="Rhea" id="RHEA-COMP:17167"/>
        <dbReference type="ChEBI" id="CHEBI:57856"/>
        <dbReference type="ChEBI" id="CHEBI:59789"/>
        <dbReference type="ChEBI" id="CHEBI:156461"/>
        <dbReference type="ChEBI" id="CHEBI:167617"/>
        <dbReference type="EC" id="2.1.1.56"/>
    </reaction>
</comment>
<keyword evidence="6" id="KW-0694">RNA-binding</keyword>
<feature type="region of interest" description="Disordered" evidence="12">
    <location>
        <begin position="1"/>
        <end position="23"/>
    </location>
</feature>
<keyword evidence="3" id="KW-0489">Methyltransferase</keyword>
<comment type="caution">
    <text evidence="14">The sequence shown here is derived from an EMBL/GenBank/DDBJ whole genome shotgun (WGS) entry which is preliminary data.</text>
</comment>
<evidence type="ECO:0000313" key="14">
    <source>
        <dbReference type="EMBL" id="KAJ4480550.1"/>
    </source>
</evidence>
<keyword evidence="5" id="KW-0949">S-adenosyl-L-methionine</keyword>
<feature type="region of interest" description="Disordered" evidence="12">
    <location>
        <begin position="138"/>
        <end position="159"/>
    </location>
</feature>
<feature type="compositionally biased region" description="Low complexity" evidence="12">
    <location>
        <begin position="38"/>
        <end position="54"/>
    </location>
</feature>
<dbReference type="EMBL" id="JANVFS010000015">
    <property type="protein sequence ID" value="KAJ4480550.1"/>
    <property type="molecule type" value="Genomic_DNA"/>
</dbReference>
<reference evidence="14" key="2">
    <citation type="journal article" date="2023" name="Proc. Natl. Acad. Sci. U.S.A.">
        <title>A global phylogenomic analysis of the shiitake genus Lentinula.</title>
        <authorList>
            <person name="Sierra-Patev S."/>
            <person name="Min B."/>
            <person name="Naranjo-Ortiz M."/>
            <person name="Looney B."/>
            <person name="Konkel Z."/>
            <person name="Slot J.C."/>
            <person name="Sakamoto Y."/>
            <person name="Steenwyk J.L."/>
            <person name="Rokas A."/>
            <person name="Carro J."/>
            <person name="Camarero S."/>
            <person name="Ferreira P."/>
            <person name="Molpeceres G."/>
            <person name="Ruiz-Duenas F.J."/>
            <person name="Serrano A."/>
            <person name="Henrissat B."/>
            <person name="Drula E."/>
            <person name="Hughes K.W."/>
            <person name="Mata J.L."/>
            <person name="Ishikawa N.K."/>
            <person name="Vargas-Isla R."/>
            <person name="Ushijima S."/>
            <person name="Smith C.A."/>
            <person name="Donoghue J."/>
            <person name="Ahrendt S."/>
            <person name="Andreopoulos W."/>
            <person name="He G."/>
            <person name="LaButti K."/>
            <person name="Lipzen A."/>
            <person name="Ng V."/>
            <person name="Riley R."/>
            <person name="Sandor L."/>
            <person name="Barry K."/>
            <person name="Martinez A.T."/>
            <person name="Xiao Y."/>
            <person name="Gibbons J.G."/>
            <person name="Terashima K."/>
            <person name="Grigoriev I.V."/>
            <person name="Hibbett D."/>
        </authorList>
    </citation>
    <scope>NUCLEOTIDE SEQUENCE</scope>
    <source>
        <strain evidence="14">Sp2 HRB7682 ss15</strain>
    </source>
</reference>
<evidence type="ECO:0000256" key="1">
    <source>
        <dbReference type="ARBA" id="ARBA00003378"/>
    </source>
</evidence>
<evidence type="ECO:0000256" key="10">
    <source>
        <dbReference type="ARBA" id="ARBA00044712"/>
    </source>
</evidence>
<proteinExistence type="predicted"/>
<comment type="function">
    <text evidence="1">Responsible for methylating the 5'-cap structure of mRNAs.</text>
</comment>
<feature type="compositionally biased region" description="Low complexity" evidence="12">
    <location>
        <begin position="76"/>
        <end position="93"/>
    </location>
</feature>
<dbReference type="GO" id="GO:0005634">
    <property type="term" value="C:nucleus"/>
    <property type="evidence" value="ECO:0007669"/>
    <property type="project" value="TreeGrafter"/>
</dbReference>
<keyword evidence="7" id="KW-0506">mRNA capping</keyword>
<dbReference type="Pfam" id="PF03291">
    <property type="entry name" value="mRNA_G-N7_MeTrfase"/>
    <property type="match status" value="1"/>
</dbReference>
<dbReference type="GO" id="GO:0004482">
    <property type="term" value="F:mRNA 5'-cap (guanine-N7-)-methyltransferase activity"/>
    <property type="evidence" value="ECO:0007669"/>
    <property type="project" value="UniProtKB-EC"/>
</dbReference>
<sequence length="473" mass="53518">MPFDPVRDAVLNSPATEGLPTSPSLARRATHLSVLLNSDSEPLPRPSSSLSQSLHFEPTDKLVFSKPLKKGHDKSVSPSNSRPSSSSSFLPTSTDFPVMRSSPLLYNPTHRLTPPTSILMPMSKAEMEMYKSYVGKGTARLTKRKRPKDDSDTADEPPVKKYIGRSGVVVEHYNSRPEVGVIQRLDSPIIGLKNFNNWVKSVLISKFAHPALAASSVRTQKNKGKVLDLGCGKGGDITKWSKAKISDYVGADIAAISVEQAQERWETNRNASRFQASFATYDFCTQNLEDVFNPDILAKPFDVVSSQFCIHYAFEKEETVRRMFRNVSRWLRPGGTFIGTIPNAEQLLERLRELPPESQDLSFGNAVYKVRFESREHSGFFGHKYWFFLQDAVQDVPEFLVHWDNFVSMAAEYDLQLLYKEEFHDVFSEHREYPEFGPLMVRMRVMDVNGESSMDEAQWEAANIYIAFAFTKC</sequence>
<evidence type="ECO:0000256" key="3">
    <source>
        <dbReference type="ARBA" id="ARBA00022603"/>
    </source>
</evidence>
<dbReference type="InterPro" id="IPR029063">
    <property type="entry name" value="SAM-dependent_MTases_sf"/>
</dbReference>
<evidence type="ECO:0000256" key="11">
    <source>
        <dbReference type="ARBA" id="ARBA00049739"/>
    </source>
</evidence>
<dbReference type="EC" id="2.1.1.56" evidence="2"/>
<evidence type="ECO:0000256" key="6">
    <source>
        <dbReference type="ARBA" id="ARBA00022884"/>
    </source>
</evidence>
<accession>A0A9W9DPQ4</accession>
<dbReference type="InterPro" id="IPR004971">
    <property type="entry name" value="mRNA_G-N7_MeTrfase_dom"/>
</dbReference>
<evidence type="ECO:0000256" key="8">
    <source>
        <dbReference type="ARBA" id="ARBA00032772"/>
    </source>
</evidence>
<dbReference type="PANTHER" id="PTHR12189:SF2">
    <property type="entry name" value="MRNA CAP GUANINE-N7 METHYLTRANSFERASE"/>
    <property type="match status" value="1"/>
</dbReference>
<dbReference type="Gene3D" id="3.40.50.150">
    <property type="entry name" value="Vaccinia Virus protein VP39"/>
    <property type="match status" value="1"/>
</dbReference>
<evidence type="ECO:0000256" key="5">
    <source>
        <dbReference type="ARBA" id="ARBA00022691"/>
    </source>
</evidence>
<evidence type="ECO:0000313" key="15">
    <source>
        <dbReference type="Proteomes" id="UP001150238"/>
    </source>
</evidence>
<dbReference type="PANTHER" id="PTHR12189">
    <property type="entry name" value="MRNA GUANINE-7- METHYLTRANSFERASE"/>
    <property type="match status" value="1"/>
</dbReference>
<dbReference type="PROSITE" id="PS51562">
    <property type="entry name" value="RNA_CAP0_MT"/>
    <property type="match status" value="1"/>
</dbReference>
<keyword evidence="4" id="KW-0808">Transferase</keyword>
<dbReference type="Proteomes" id="UP001150238">
    <property type="component" value="Unassembled WGS sequence"/>
</dbReference>
<evidence type="ECO:0000256" key="7">
    <source>
        <dbReference type="ARBA" id="ARBA00023042"/>
    </source>
</evidence>
<protein>
    <recommendedName>
        <fullName evidence="11">mRNA cap guanine-N(7) methyltransferase</fullName>
        <ecNumber evidence="2">2.1.1.56</ecNumber>
    </recommendedName>
    <alternativeName>
        <fullName evidence="8">mRNA (guanine-N(7))-methyltransferase</fullName>
    </alternativeName>
    <alternativeName>
        <fullName evidence="9">mRNA cap methyltransferase</fullName>
    </alternativeName>
</protein>
<reference evidence="14" key="1">
    <citation type="submission" date="2022-08" db="EMBL/GenBank/DDBJ databases">
        <authorList>
            <consortium name="DOE Joint Genome Institute"/>
            <person name="Min B."/>
            <person name="Riley R."/>
            <person name="Sierra-Patev S."/>
            <person name="Naranjo-Ortiz M."/>
            <person name="Looney B."/>
            <person name="Konkel Z."/>
            <person name="Slot J.C."/>
            <person name="Sakamoto Y."/>
            <person name="Steenwyk J.L."/>
            <person name="Rokas A."/>
            <person name="Carro J."/>
            <person name="Camarero S."/>
            <person name="Ferreira P."/>
            <person name="Molpeceres G."/>
            <person name="Ruiz-Duenas F.J."/>
            <person name="Serrano A."/>
            <person name="Henrissat B."/>
            <person name="Drula E."/>
            <person name="Hughes K.W."/>
            <person name="Mata J.L."/>
            <person name="Ishikawa N.K."/>
            <person name="Vargas-Isla R."/>
            <person name="Ushijima S."/>
            <person name="Smith C.A."/>
            <person name="Ahrendt S."/>
            <person name="Andreopoulos W."/>
            <person name="He G."/>
            <person name="Labutti K."/>
            <person name="Lipzen A."/>
            <person name="Ng V."/>
            <person name="Sandor L."/>
            <person name="Barry K."/>
            <person name="Martinez A.T."/>
            <person name="Xiao Y."/>
            <person name="Gibbons J.G."/>
            <person name="Terashima K."/>
            <person name="Hibbett D.S."/>
            <person name="Grigoriev I.V."/>
        </authorList>
    </citation>
    <scope>NUCLEOTIDE SEQUENCE</scope>
    <source>
        <strain evidence="14">Sp2 HRB7682 ss15</strain>
    </source>
</reference>
<evidence type="ECO:0000256" key="12">
    <source>
        <dbReference type="SAM" id="MobiDB-lite"/>
    </source>
</evidence>
<evidence type="ECO:0000256" key="9">
    <source>
        <dbReference type="ARBA" id="ARBA00033387"/>
    </source>
</evidence>
<dbReference type="InterPro" id="IPR039753">
    <property type="entry name" value="RG7MT1"/>
</dbReference>
<dbReference type="AlphaFoldDB" id="A0A9W9DPQ4"/>
<feature type="region of interest" description="Disordered" evidence="12">
    <location>
        <begin position="36"/>
        <end position="55"/>
    </location>
</feature>
<evidence type="ECO:0000259" key="13">
    <source>
        <dbReference type="PROSITE" id="PS51562"/>
    </source>
</evidence>
<evidence type="ECO:0000256" key="4">
    <source>
        <dbReference type="ARBA" id="ARBA00022679"/>
    </source>
</evidence>
<feature type="compositionally biased region" description="Polar residues" evidence="12">
    <location>
        <begin position="13"/>
        <end position="23"/>
    </location>
</feature>
<evidence type="ECO:0000256" key="2">
    <source>
        <dbReference type="ARBA" id="ARBA00011926"/>
    </source>
</evidence>